<dbReference type="Proteomes" id="UP000831782">
    <property type="component" value="Chromosome"/>
</dbReference>
<dbReference type="EMBL" id="CP095072">
    <property type="protein sequence ID" value="UOQ49970.1"/>
    <property type="molecule type" value="Genomic_DNA"/>
</dbReference>
<protein>
    <recommendedName>
        <fullName evidence="1">EngC GTPase domain-containing protein</fullName>
    </recommendedName>
</protein>
<gene>
    <name evidence="2" type="ORF">MUN88_07885</name>
</gene>
<organism evidence="2 3">
    <name type="scientific">Gracilibacillus caseinilyticus</name>
    <dbReference type="NCBI Taxonomy" id="2932256"/>
    <lineage>
        <taxon>Bacteria</taxon>
        <taxon>Bacillati</taxon>
        <taxon>Bacillota</taxon>
        <taxon>Bacilli</taxon>
        <taxon>Bacillales</taxon>
        <taxon>Bacillaceae</taxon>
        <taxon>Gracilibacillus</taxon>
    </lineage>
</organism>
<keyword evidence="3" id="KW-1185">Reference proteome</keyword>
<accession>A0ABY4F197</accession>
<dbReference type="InterPro" id="IPR010914">
    <property type="entry name" value="RsgA_GTPase_dom"/>
</dbReference>
<sequence>MNLERLGWSDFFAEDYQQRFSNEWNVGRVIGQGKNIYKLATRLGEINGKATGKLLFETAASAQLPAVGDWVVFGYKNGDQFAVIHGVLERKSVFSRKVIGKNMEEQIIASNIDTVFLVSALNNDFNIRRIERYVTLA</sequence>
<evidence type="ECO:0000313" key="2">
    <source>
        <dbReference type="EMBL" id="UOQ49970.1"/>
    </source>
</evidence>
<evidence type="ECO:0000259" key="1">
    <source>
        <dbReference type="Pfam" id="PF03193"/>
    </source>
</evidence>
<proteinExistence type="predicted"/>
<name>A0ABY4F197_9BACI</name>
<reference evidence="2 3" key="1">
    <citation type="submission" date="2022-04" db="EMBL/GenBank/DDBJ databases">
        <title>Gracilibacillus sp. isolated from saltern.</title>
        <authorList>
            <person name="Won M."/>
            <person name="Lee C.-M."/>
            <person name="Woen H.-Y."/>
            <person name="Kwon S.-W."/>
        </authorList>
    </citation>
    <scope>NUCLEOTIDE SEQUENCE [LARGE SCALE GENOMIC DNA]</scope>
    <source>
        <strain evidence="2 3">SSWR10-1</strain>
    </source>
</reference>
<evidence type="ECO:0000313" key="3">
    <source>
        <dbReference type="Proteomes" id="UP000831782"/>
    </source>
</evidence>
<dbReference type="Pfam" id="PF03193">
    <property type="entry name" value="RsgA_GTPase"/>
    <property type="match status" value="1"/>
</dbReference>
<feature type="domain" description="EngC GTPase" evidence="1">
    <location>
        <begin position="87"/>
        <end position="136"/>
    </location>
</feature>